<proteinExistence type="predicted"/>
<evidence type="ECO:0000313" key="3">
    <source>
        <dbReference type="Proteomes" id="UP000321685"/>
    </source>
</evidence>
<dbReference type="Proteomes" id="UP000321685">
    <property type="component" value="Unassembled WGS sequence"/>
</dbReference>
<name>A0A511DQK8_9PSEU</name>
<evidence type="ECO:0000313" key="2">
    <source>
        <dbReference type="EMBL" id="GEL27110.1"/>
    </source>
</evidence>
<keyword evidence="1" id="KW-1133">Transmembrane helix</keyword>
<sequence>MGRAVRDHGMSSVGVLILFAIVGAVICAKCRVPMGAVVFSLVALVLFVATPAGQGLPDAVASFLSTVDESTTPALNGEAPAGSGAVG</sequence>
<organism evidence="2 3">
    <name type="scientific">Pseudonocardia sulfidoxydans NBRC 16205</name>
    <dbReference type="NCBI Taxonomy" id="1223511"/>
    <lineage>
        <taxon>Bacteria</taxon>
        <taxon>Bacillati</taxon>
        <taxon>Actinomycetota</taxon>
        <taxon>Actinomycetes</taxon>
        <taxon>Pseudonocardiales</taxon>
        <taxon>Pseudonocardiaceae</taxon>
        <taxon>Pseudonocardia</taxon>
    </lineage>
</organism>
<dbReference type="AlphaFoldDB" id="A0A511DQK8"/>
<gene>
    <name evidence="2" type="ORF">PSU4_60640</name>
</gene>
<accession>A0A511DQK8</accession>
<keyword evidence="1" id="KW-0812">Transmembrane</keyword>
<comment type="caution">
    <text evidence="2">The sequence shown here is derived from an EMBL/GenBank/DDBJ whole genome shotgun (WGS) entry which is preliminary data.</text>
</comment>
<keyword evidence="1" id="KW-0472">Membrane</keyword>
<feature type="transmembrane region" description="Helical" evidence="1">
    <location>
        <begin position="37"/>
        <end position="56"/>
    </location>
</feature>
<dbReference type="EMBL" id="BJVJ01000150">
    <property type="protein sequence ID" value="GEL27110.1"/>
    <property type="molecule type" value="Genomic_DNA"/>
</dbReference>
<reference evidence="2 3" key="1">
    <citation type="submission" date="2019-07" db="EMBL/GenBank/DDBJ databases">
        <title>Whole genome shotgun sequence of Pseudonocardia sulfidoxydans NBRC 16205.</title>
        <authorList>
            <person name="Hosoyama A."/>
            <person name="Uohara A."/>
            <person name="Ohji S."/>
            <person name="Ichikawa N."/>
        </authorList>
    </citation>
    <scope>NUCLEOTIDE SEQUENCE [LARGE SCALE GENOMIC DNA]</scope>
    <source>
        <strain evidence="2 3">NBRC 16205</strain>
    </source>
</reference>
<protein>
    <submittedName>
        <fullName evidence="2">Uncharacterized protein</fullName>
    </submittedName>
</protein>
<keyword evidence="3" id="KW-1185">Reference proteome</keyword>
<evidence type="ECO:0000256" key="1">
    <source>
        <dbReference type="SAM" id="Phobius"/>
    </source>
</evidence>